<dbReference type="InterPro" id="IPR027417">
    <property type="entry name" value="P-loop_NTPase"/>
</dbReference>
<name>A0A6M3L210_9ZZZZ</name>
<sequence length="508" mass="57757">MVKSSLFLGYEIGTGKEVTVPIFHTLITGQTRLSGKSTNLKAMAKQAIKKGFKVLVMDTKINLADFEGFGNQIPVCLKQTTDPLVLRDLLESINQRKITQFQSTLIDITRHAKTFEEVIENAKDMLEKKRISGFKKDACTTLIDLLARLIEQTKKFKTTVNLELPYPINVMTVNDFDLQGQQLIANTVLAEVLTKFENVIIMLDEAFKLLPQKWGSPCKQRVQEYVTQGAATGCFLWLATQFLAPTSKDAMKAMPIKILGRQDHNTEVEHTLELIPESKGKYSDSMIMQLKLGHFIVVTPEGSTHTYVCPEFADRNECIEVAMEIRNPSDIHYVFSVDKKDFDKIRKNRPLEEAAEQVEYPLDFPVDLPPITKPDSTVFTMEVDDPEAEKLEPKPEEPIAININLDKIERRIKVRTIIRSLNISDDTIRGKILTIAHEGFFSEYRVLEEVTDELAKRGWSAQYRRVQNELARIARDGIFGVKKIKKGLFYTLAPNVIFEEEKVKNVSA</sequence>
<gene>
    <name evidence="1" type="ORF">MM415B02992_0011</name>
</gene>
<dbReference type="InterPro" id="IPR051162">
    <property type="entry name" value="T4SS_component"/>
</dbReference>
<dbReference type="AlphaFoldDB" id="A0A6M3L210"/>
<proteinExistence type="predicted"/>
<protein>
    <submittedName>
        <fullName evidence="1">Uncharacterized protein</fullName>
    </submittedName>
</protein>
<accession>A0A6M3L210</accession>
<evidence type="ECO:0000313" key="1">
    <source>
        <dbReference type="EMBL" id="QJA87455.1"/>
    </source>
</evidence>
<reference evidence="1" key="1">
    <citation type="submission" date="2020-03" db="EMBL/GenBank/DDBJ databases">
        <title>The deep terrestrial virosphere.</title>
        <authorList>
            <person name="Holmfeldt K."/>
            <person name="Nilsson E."/>
            <person name="Simone D."/>
            <person name="Lopez-Fernandez M."/>
            <person name="Wu X."/>
            <person name="de Brujin I."/>
            <person name="Lundin D."/>
            <person name="Andersson A."/>
            <person name="Bertilsson S."/>
            <person name="Dopson M."/>
        </authorList>
    </citation>
    <scope>NUCLEOTIDE SEQUENCE</scope>
    <source>
        <strain evidence="1">MM415B02992</strain>
    </source>
</reference>
<dbReference type="PANTHER" id="PTHR30121">
    <property type="entry name" value="UNCHARACTERIZED PROTEIN YJGR-RELATED"/>
    <property type="match status" value="1"/>
</dbReference>
<dbReference type="Gene3D" id="3.40.50.300">
    <property type="entry name" value="P-loop containing nucleotide triphosphate hydrolases"/>
    <property type="match status" value="1"/>
</dbReference>
<dbReference type="PANTHER" id="PTHR30121:SF6">
    <property type="entry name" value="SLR6007 PROTEIN"/>
    <property type="match status" value="1"/>
</dbReference>
<dbReference type="EMBL" id="MT142707">
    <property type="protein sequence ID" value="QJA87455.1"/>
    <property type="molecule type" value="Genomic_DNA"/>
</dbReference>
<organism evidence="1">
    <name type="scientific">viral metagenome</name>
    <dbReference type="NCBI Taxonomy" id="1070528"/>
    <lineage>
        <taxon>unclassified sequences</taxon>
        <taxon>metagenomes</taxon>
        <taxon>organismal metagenomes</taxon>
    </lineage>
</organism>
<dbReference type="SUPFAM" id="SSF52540">
    <property type="entry name" value="P-loop containing nucleoside triphosphate hydrolases"/>
    <property type="match status" value="1"/>
</dbReference>